<proteinExistence type="predicted"/>
<organism evidence="1 2">
    <name type="scientific">Penicillium frequentans</name>
    <dbReference type="NCBI Taxonomy" id="3151616"/>
    <lineage>
        <taxon>Eukaryota</taxon>
        <taxon>Fungi</taxon>
        <taxon>Dikarya</taxon>
        <taxon>Ascomycota</taxon>
        <taxon>Pezizomycotina</taxon>
        <taxon>Eurotiomycetes</taxon>
        <taxon>Eurotiomycetidae</taxon>
        <taxon>Eurotiales</taxon>
        <taxon>Aspergillaceae</taxon>
        <taxon>Penicillium</taxon>
    </lineage>
</organism>
<protein>
    <submittedName>
        <fullName evidence="1">Uncharacterized protein</fullName>
    </submittedName>
</protein>
<gene>
    <name evidence="1" type="ORF">N7494_000717</name>
</gene>
<dbReference type="AlphaFoldDB" id="A0AAD6GLU8"/>
<reference evidence="1 2" key="1">
    <citation type="journal article" date="2023" name="IMA Fungus">
        <title>Comparative genomic study of the Penicillium genus elucidates a diverse pangenome and 15 lateral gene transfer events.</title>
        <authorList>
            <person name="Petersen C."/>
            <person name="Sorensen T."/>
            <person name="Nielsen M.R."/>
            <person name="Sondergaard T.E."/>
            <person name="Sorensen J.L."/>
            <person name="Fitzpatrick D.A."/>
            <person name="Frisvad J.C."/>
            <person name="Nielsen K.L."/>
        </authorList>
    </citation>
    <scope>NUCLEOTIDE SEQUENCE [LARGE SCALE GENOMIC DNA]</scope>
    <source>
        <strain evidence="1 2">IBT 35679</strain>
    </source>
</reference>
<sequence>MSTTDKPKPEPKRWILIISLGPQANYKQTHPELMTKLTSNGFTIETVYRRNELIDLLQSESKDEGENSPPTAILLTDDRLKYDINNDIWGALMKYVRKGGISISLWSPQSWSEREGDESIFAKTGLPWLIGLRRYTTLQLNSNATWNVLSVLPERFSIYGMSIHNVSMYDRWYNNVDSETRICNEYDIPGEAKIAMTRIEEGWFGFVGDLALEQYSLMVIVAMCKLSTPGVGLVEGTARMGRYDVLSPYS</sequence>
<comment type="caution">
    <text evidence="1">The sequence shown here is derived from an EMBL/GenBank/DDBJ whole genome shotgun (WGS) entry which is preliminary data.</text>
</comment>
<name>A0AAD6GLU8_9EURO</name>
<accession>A0AAD6GLU8</accession>
<dbReference type="EMBL" id="JAQIZZ010000001">
    <property type="protein sequence ID" value="KAJ5556802.1"/>
    <property type="molecule type" value="Genomic_DNA"/>
</dbReference>
<evidence type="ECO:0000313" key="1">
    <source>
        <dbReference type="EMBL" id="KAJ5556802.1"/>
    </source>
</evidence>
<dbReference type="Proteomes" id="UP001220324">
    <property type="component" value="Unassembled WGS sequence"/>
</dbReference>
<evidence type="ECO:0000313" key="2">
    <source>
        <dbReference type="Proteomes" id="UP001220324"/>
    </source>
</evidence>
<keyword evidence="2" id="KW-1185">Reference proteome</keyword>